<reference evidence="1" key="2">
    <citation type="submission" date="2021-04" db="EMBL/GenBank/DDBJ databases">
        <authorList>
            <person name="Gilroy R."/>
        </authorList>
    </citation>
    <scope>NUCLEOTIDE SEQUENCE</scope>
    <source>
        <strain evidence="1">CHK196-7946</strain>
    </source>
</reference>
<evidence type="ECO:0000313" key="1">
    <source>
        <dbReference type="EMBL" id="HJC75037.1"/>
    </source>
</evidence>
<dbReference type="EMBL" id="DWVY01000046">
    <property type="protein sequence ID" value="HJC75037.1"/>
    <property type="molecule type" value="Genomic_DNA"/>
</dbReference>
<organism evidence="1 2">
    <name type="scientific">Candidatus Mediterraneibacter faecavium</name>
    <dbReference type="NCBI Taxonomy" id="2838668"/>
    <lineage>
        <taxon>Bacteria</taxon>
        <taxon>Bacillati</taxon>
        <taxon>Bacillota</taxon>
        <taxon>Clostridia</taxon>
        <taxon>Lachnospirales</taxon>
        <taxon>Lachnospiraceae</taxon>
        <taxon>Mediterraneibacter</taxon>
    </lineage>
</organism>
<evidence type="ECO:0008006" key="3">
    <source>
        <dbReference type="Google" id="ProtNLM"/>
    </source>
</evidence>
<proteinExistence type="predicted"/>
<reference evidence="1" key="1">
    <citation type="journal article" date="2021" name="PeerJ">
        <title>Extensive microbial diversity within the chicken gut microbiome revealed by metagenomics and culture.</title>
        <authorList>
            <person name="Gilroy R."/>
            <person name="Ravi A."/>
            <person name="Getino M."/>
            <person name="Pursley I."/>
            <person name="Horton D.L."/>
            <person name="Alikhan N.F."/>
            <person name="Baker D."/>
            <person name="Gharbi K."/>
            <person name="Hall N."/>
            <person name="Watson M."/>
            <person name="Adriaenssens E.M."/>
            <person name="Foster-Nyarko E."/>
            <person name="Jarju S."/>
            <person name="Secka A."/>
            <person name="Antonio M."/>
            <person name="Oren A."/>
            <person name="Chaudhuri R.R."/>
            <person name="La Ragione R."/>
            <person name="Hildebrand F."/>
            <person name="Pallen M.J."/>
        </authorList>
    </citation>
    <scope>NUCLEOTIDE SEQUENCE</scope>
    <source>
        <strain evidence="1">CHK196-7946</strain>
    </source>
</reference>
<sequence length="46" mass="5229">MIEGARRVGKFTVAETFGKNEYDSYILIDFSIASQTVKDLLMIFPI</sequence>
<dbReference type="Proteomes" id="UP000823902">
    <property type="component" value="Unassembled WGS sequence"/>
</dbReference>
<evidence type="ECO:0000313" key="2">
    <source>
        <dbReference type="Proteomes" id="UP000823902"/>
    </source>
</evidence>
<name>A0A9D2Q8U7_9FIRM</name>
<accession>A0A9D2Q8U7</accession>
<gene>
    <name evidence="1" type="ORF">H9697_08865</name>
</gene>
<comment type="caution">
    <text evidence="1">The sequence shown here is derived from an EMBL/GenBank/DDBJ whole genome shotgun (WGS) entry which is preliminary data.</text>
</comment>
<dbReference type="AlphaFoldDB" id="A0A9D2Q8U7"/>
<protein>
    <recommendedName>
        <fullName evidence="3">AAA domain-containing protein</fullName>
    </recommendedName>
</protein>